<dbReference type="EMBL" id="JAKJXP020000058">
    <property type="protein sequence ID" value="KAK7750817.1"/>
    <property type="molecule type" value="Genomic_DNA"/>
</dbReference>
<protein>
    <submittedName>
        <fullName evidence="1">Uncharacterized protein</fullName>
    </submittedName>
</protein>
<name>A0AAN9UPB8_9PEZI</name>
<accession>A0AAN9UPB8</accession>
<evidence type="ECO:0000313" key="1">
    <source>
        <dbReference type="EMBL" id="KAK7750817.1"/>
    </source>
</evidence>
<organism evidence="1 2">
    <name type="scientific">Diatrype stigma</name>
    <dbReference type="NCBI Taxonomy" id="117547"/>
    <lineage>
        <taxon>Eukaryota</taxon>
        <taxon>Fungi</taxon>
        <taxon>Dikarya</taxon>
        <taxon>Ascomycota</taxon>
        <taxon>Pezizomycotina</taxon>
        <taxon>Sordariomycetes</taxon>
        <taxon>Xylariomycetidae</taxon>
        <taxon>Xylariales</taxon>
        <taxon>Diatrypaceae</taxon>
        <taxon>Diatrype</taxon>
    </lineage>
</organism>
<proteinExistence type="predicted"/>
<comment type="caution">
    <text evidence="1">The sequence shown here is derived from an EMBL/GenBank/DDBJ whole genome shotgun (WGS) entry which is preliminary data.</text>
</comment>
<reference evidence="1 2" key="1">
    <citation type="submission" date="2024-02" db="EMBL/GenBank/DDBJ databases">
        <title>De novo assembly and annotation of 12 fungi associated with fruit tree decline syndrome in Ontario, Canada.</title>
        <authorList>
            <person name="Sulman M."/>
            <person name="Ellouze W."/>
            <person name="Ilyukhin E."/>
        </authorList>
    </citation>
    <scope>NUCLEOTIDE SEQUENCE [LARGE SCALE GENOMIC DNA]</scope>
    <source>
        <strain evidence="1 2">M11/M66-122</strain>
    </source>
</reference>
<gene>
    <name evidence="1" type="ORF">SLS62_007216</name>
</gene>
<sequence length="184" mass="20275">MTPNIIPETPRGSMATDGAEFMQNAYAASALLGSDWSLDYLIDTIDGFLDNLALPVSHKLFFRAEAPTIAAFGSRRAEFTVIVQLWPRGEAEVAGVAEAEAALHQVVDRFMSDGIRGYNVYANCRLMNPEMFVCVMLGDGGYSRVTHPFDGTRFGSWDVKPVLQRVIRSLHFTAGLKSLRPAMQ</sequence>
<dbReference type="AlphaFoldDB" id="A0AAN9UPB8"/>
<evidence type="ECO:0000313" key="2">
    <source>
        <dbReference type="Proteomes" id="UP001320420"/>
    </source>
</evidence>
<keyword evidence="2" id="KW-1185">Reference proteome</keyword>
<dbReference type="Proteomes" id="UP001320420">
    <property type="component" value="Unassembled WGS sequence"/>
</dbReference>